<dbReference type="SUPFAM" id="SSF56112">
    <property type="entry name" value="Protein kinase-like (PK-like)"/>
    <property type="match status" value="1"/>
</dbReference>
<proteinExistence type="predicted"/>
<accession>A0ABV5TYH3</accession>
<evidence type="ECO:0000313" key="2">
    <source>
        <dbReference type="Proteomes" id="UP001589535"/>
    </source>
</evidence>
<dbReference type="Proteomes" id="UP001589535">
    <property type="component" value="Unassembled WGS sequence"/>
</dbReference>
<evidence type="ECO:0008006" key="3">
    <source>
        <dbReference type="Google" id="ProtNLM"/>
    </source>
</evidence>
<dbReference type="Gene3D" id="3.90.1200.10">
    <property type="match status" value="1"/>
</dbReference>
<name>A0ABV5TYH3_9PSEU</name>
<gene>
    <name evidence="1" type="ORF">ACFFTO_08355</name>
</gene>
<dbReference type="InterPro" id="IPR011009">
    <property type="entry name" value="Kinase-like_dom_sf"/>
</dbReference>
<keyword evidence="2" id="KW-1185">Reference proteome</keyword>
<sequence>MTALYDWTELPAAVRDVIHDHLGPISETVPASAMQSASVALTLRRPGRPSVFLKGVRGVSAAMRWLRNEVEIAPLLGGVAPELLFHQDVGEWLLVGFAHVEGRPAALGPGSPDLPAVAAAVNRIGAIAAPHLRSLGERWKTPWWPRLAATRPDLSDALDVRRLATWEEKAPELLAGDCLLHTDLHADQFLFDADGTTHVVDWGWPASGAPWIDPAFLVIRLVAAGHRPADAEAWARAHTCWASAPPESVTAFAACVAGLWTGKAAAASLARTARGYASWRLELGDVPQRQAVQRRSLR</sequence>
<protein>
    <recommendedName>
        <fullName evidence="3">Aminoglycoside phosphotransferase domain-containing protein</fullName>
    </recommendedName>
</protein>
<dbReference type="EMBL" id="JBHMBK010000004">
    <property type="protein sequence ID" value="MFB9684194.1"/>
    <property type="molecule type" value="Genomic_DNA"/>
</dbReference>
<evidence type="ECO:0000313" key="1">
    <source>
        <dbReference type="EMBL" id="MFB9684194.1"/>
    </source>
</evidence>
<dbReference type="RefSeq" id="WP_378190801.1">
    <property type="nucleotide sequence ID" value="NZ_JBHMBK010000004.1"/>
</dbReference>
<reference evidence="1 2" key="1">
    <citation type="submission" date="2024-09" db="EMBL/GenBank/DDBJ databases">
        <authorList>
            <person name="Sun Q."/>
            <person name="Mori K."/>
        </authorList>
    </citation>
    <scope>NUCLEOTIDE SEQUENCE [LARGE SCALE GENOMIC DNA]</scope>
    <source>
        <strain evidence="1 2">JCM 13852</strain>
    </source>
</reference>
<comment type="caution">
    <text evidence="1">The sequence shown here is derived from an EMBL/GenBank/DDBJ whole genome shotgun (WGS) entry which is preliminary data.</text>
</comment>
<organism evidence="1 2">
    <name type="scientific">Amycolatopsis plumensis</name>
    <dbReference type="NCBI Taxonomy" id="236508"/>
    <lineage>
        <taxon>Bacteria</taxon>
        <taxon>Bacillati</taxon>
        <taxon>Actinomycetota</taxon>
        <taxon>Actinomycetes</taxon>
        <taxon>Pseudonocardiales</taxon>
        <taxon>Pseudonocardiaceae</taxon>
        <taxon>Amycolatopsis</taxon>
    </lineage>
</organism>